<dbReference type="PANTHER" id="PTHR10584:SF166">
    <property type="entry name" value="RIBOKINASE"/>
    <property type="match status" value="1"/>
</dbReference>
<dbReference type="Proteomes" id="UP000004188">
    <property type="component" value="Unassembled WGS sequence"/>
</dbReference>
<evidence type="ECO:0000313" key="5">
    <source>
        <dbReference type="Proteomes" id="UP000004188"/>
    </source>
</evidence>
<organism evidence="4 5">
    <name type="scientific">beta proteobacterium KB13</name>
    <dbReference type="NCBI Taxonomy" id="314607"/>
    <lineage>
        <taxon>Bacteria</taxon>
        <taxon>Pseudomonadati</taxon>
        <taxon>Pseudomonadota</taxon>
        <taxon>Betaproteobacteria</taxon>
        <taxon>Nitrosomonadales</taxon>
        <taxon>OM43 clade</taxon>
    </lineage>
</organism>
<sequence length="308" mass="34230">MSILVCGSMAYDSIMVFRDYFKNHIMPDQIHKLSVAFYTPEMEKNYGGTAGNIGHNLNLLKTNFFIMSTVGTDFDTYSDWLQKRKINTKYIKKLNDQFTAQAFITTDLDDNQITAFHPGAMTQSEVNSLSDISENIEIVLISPDGKEGMIKHANEAYNKKIPFIFDPGQGLPMFNEQELNDFIEKATYITVNDYEAELLSKNSHMSIEDIQKKVDALIVTKGSSGSTIMTSSDKIQIPAFNVENPVDPTGCGDAYRAGIAFGIVNNWDWEKSGKLASALASLKVNHKGGQNHNPSIDVIQSLAGFNIN</sequence>
<evidence type="ECO:0000256" key="1">
    <source>
        <dbReference type="ARBA" id="ARBA00022679"/>
    </source>
</evidence>
<dbReference type="EMBL" id="DS995299">
    <property type="protein sequence ID" value="EDZ63921.1"/>
    <property type="molecule type" value="Genomic_DNA"/>
</dbReference>
<protein>
    <submittedName>
        <fullName evidence="4">Adenosine kinase, putative</fullName>
        <ecNumber evidence="4">2.7.1.20</ecNumber>
    </submittedName>
</protein>
<dbReference type="GO" id="GO:0004001">
    <property type="term" value="F:adenosine kinase activity"/>
    <property type="evidence" value="ECO:0007669"/>
    <property type="project" value="UniProtKB-EC"/>
</dbReference>
<evidence type="ECO:0000256" key="2">
    <source>
        <dbReference type="ARBA" id="ARBA00022777"/>
    </source>
</evidence>
<keyword evidence="1 4" id="KW-0808">Transferase</keyword>
<dbReference type="InterPro" id="IPR029056">
    <property type="entry name" value="Ribokinase-like"/>
</dbReference>
<dbReference type="eggNOG" id="COG0524">
    <property type="taxonomic scope" value="Bacteria"/>
</dbReference>
<dbReference type="EC" id="2.7.1.20" evidence="4"/>
<dbReference type="Pfam" id="PF00294">
    <property type="entry name" value="PfkB"/>
    <property type="match status" value="1"/>
</dbReference>
<dbReference type="PANTHER" id="PTHR10584">
    <property type="entry name" value="SUGAR KINASE"/>
    <property type="match status" value="1"/>
</dbReference>
<feature type="domain" description="Carbohydrate kinase PfkB" evidence="3">
    <location>
        <begin position="25"/>
        <end position="294"/>
    </location>
</feature>
<dbReference type="CDD" id="cd01942">
    <property type="entry name" value="ribokinase_group_A"/>
    <property type="match status" value="1"/>
</dbReference>
<dbReference type="Gene3D" id="3.40.1190.20">
    <property type="match status" value="1"/>
</dbReference>
<dbReference type="InterPro" id="IPR011611">
    <property type="entry name" value="PfkB_dom"/>
</dbReference>
<dbReference type="HOGENOM" id="CLU_027634_5_2_4"/>
<proteinExistence type="predicted"/>
<dbReference type="SUPFAM" id="SSF53613">
    <property type="entry name" value="Ribokinase-like"/>
    <property type="match status" value="1"/>
</dbReference>
<reference evidence="5" key="1">
    <citation type="journal article" date="2012" name="Stand. Genomic Sci.">
        <title>Genome sequence of strain HIMB624, a cultured representative from the OM43 clade of marine Betaproteobacteria.</title>
        <authorList>
            <person name="Huggett M.J."/>
            <person name="Hayakawa D.H."/>
            <person name="Rappe M.S."/>
        </authorList>
    </citation>
    <scope>NUCLEOTIDE SEQUENCE [LARGE SCALE GENOMIC DNA]</scope>
    <source>
        <strain evidence="5">KB13</strain>
    </source>
</reference>
<dbReference type="STRING" id="314607.KB13_52"/>
<accession>B6BUZ7</accession>
<keyword evidence="5" id="KW-1185">Reference proteome</keyword>
<gene>
    <name evidence="4" type="ORF">KB13_52</name>
</gene>
<evidence type="ECO:0000259" key="3">
    <source>
        <dbReference type="Pfam" id="PF00294"/>
    </source>
</evidence>
<dbReference type="AlphaFoldDB" id="B6BUZ7"/>
<keyword evidence="2 4" id="KW-0418">Kinase</keyword>
<evidence type="ECO:0000313" key="4">
    <source>
        <dbReference type="EMBL" id="EDZ63921.1"/>
    </source>
</evidence>
<name>B6BUZ7_9PROT</name>